<feature type="region of interest" description="Disordered" evidence="1">
    <location>
        <begin position="282"/>
        <end position="315"/>
    </location>
</feature>
<reference evidence="3" key="2">
    <citation type="journal article" date="2021" name="PeerJ">
        <title>Extensive microbial diversity within the chicken gut microbiome revealed by metagenomics and culture.</title>
        <authorList>
            <person name="Gilroy R."/>
            <person name="Ravi A."/>
            <person name="Getino M."/>
            <person name="Pursley I."/>
            <person name="Horton D.L."/>
            <person name="Alikhan N.F."/>
            <person name="Baker D."/>
            <person name="Gharbi K."/>
            <person name="Hall N."/>
            <person name="Watson M."/>
            <person name="Adriaenssens E.M."/>
            <person name="Foster-Nyarko E."/>
            <person name="Jarju S."/>
            <person name="Secka A."/>
            <person name="Antonio M."/>
            <person name="Oren A."/>
            <person name="Chaudhuri R.R."/>
            <person name="La Ragione R."/>
            <person name="Hildebrand F."/>
            <person name="Pallen M.J."/>
        </authorList>
    </citation>
    <scope>NUCLEOTIDE SEQUENCE</scope>
    <source>
        <strain evidence="3">CHK176-22527</strain>
    </source>
</reference>
<feature type="non-terminal residue" evidence="3">
    <location>
        <position position="315"/>
    </location>
</feature>
<reference evidence="3" key="1">
    <citation type="submission" date="2020-10" db="EMBL/GenBank/DDBJ databases">
        <authorList>
            <person name="Gilroy R."/>
        </authorList>
    </citation>
    <scope>NUCLEOTIDE SEQUENCE</scope>
    <source>
        <strain evidence="3">CHK176-22527</strain>
    </source>
</reference>
<evidence type="ECO:0000256" key="2">
    <source>
        <dbReference type="SAM" id="Phobius"/>
    </source>
</evidence>
<sequence>MFETKIAKYLACVVFAAMLLCVQMFFTVDVYGEELHYARDNDIDFYLPDGWDVEEIDPEESSDSGFEAILESSGDGMTFDVYYHKGETEDFIYFDGEDSDAASYYENQGKAVVEGFYDEVYPESQVNIGNYEIYEGDWDTYIKVEVNIAGGSDNGTQLVYLTARNSMTATADSETKPVVDRLLVFGSETGTATAAEINEIAEPIANEYYDFGYDDSLMGYNDSEESSGSYYDDTDYGPTTFQNVMGTLLTFIPFIIIVVVFIIIFRRVRKSRNALFRGTYSADRKKSMRSEKYKAIDRDKKSEKDKHKTDYRKAG</sequence>
<evidence type="ECO:0000313" key="3">
    <source>
        <dbReference type="EMBL" id="HIT99560.1"/>
    </source>
</evidence>
<dbReference type="Gene3D" id="1.20.1070.10">
    <property type="entry name" value="Rhodopsin 7-helix transmembrane proteins"/>
    <property type="match status" value="1"/>
</dbReference>
<dbReference type="AlphaFoldDB" id="A0A9D1KVX8"/>
<comment type="caution">
    <text evidence="3">The sequence shown here is derived from an EMBL/GenBank/DDBJ whole genome shotgun (WGS) entry which is preliminary data.</text>
</comment>
<name>A0A9D1KVX8_9FIRM</name>
<gene>
    <name evidence="3" type="ORF">IAD12_04825</name>
</gene>
<keyword evidence="2" id="KW-0812">Transmembrane</keyword>
<proteinExistence type="predicted"/>
<keyword evidence="2" id="KW-0472">Membrane</keyword>
<keyword evidence="2" id="KW-1133">Transmembrane helix</keyword>
<feature type="transmembrane region" description="Helical" evidence="2">
    <location>
        <begin position="244"/>
        <end position="265"/>
    </location>
</feature>
<evidence type="ECO:0000313" key="4">
    <source>
        <dbReference type="Proteomes" id="UP000824159"/>
    </source>
</evidence>
<protein>
    <submittedName>
        <fullName evidence="3">Uncharacterized protein</fullName>
    </submittedName>
</protein>
<dbReference type="Proteomes" id="UP000824159">
    <property type="component" value="Unassembled WGS sequence"/>
</dbReference>
<organism evidence="3 4">
    <name type="scientific">Candidatus Allocopromorpha excrementavium</name>
    <dbReference type="NCBI Taxonomy" id="2840741"/>
    <lineage>
        <taxon>Bacteria</taxon>
        <taxon>Bacillati</taxon>
        <taxon>Bacillota</taxon>
        <taxon>Clostridia</taxon>
        <taxon>Eubacteriales</taxon>
        <taxon>Eubacteriaceae</taxon>
        <taxon>Eubacteriaceae incertae sedis</taxon>
        <taxon>Candidatus Allocopromorpha</taxon>
    </lineage>
</organism>
<evidence type="ECO:0000256" key="1">
    <source>
        <dbReference type="SAM" id="MobiDB-lite"/>
    </source>
</evidence>
<accession>A0A9D1KVX8</accession>
<dbReference type="EMBL" id="DVLX01000058">
    <property type="protein sequence ID" value="HIT99560.1"/>
    <property type="molecule type" value="Genomic_DNA"/>
</dbReference>